<dbReference type="OrthoDB" id="3234479at2"/>
<dbReference type="Gene3D" id="3.40.960.10">
    <property type="entry name" value="VSR Endonuclease"/>
    <property type="match status" value="1"/>
</dbReference>
<keyword evidence="2" id="KW-1185">Reference proteome</keyword>
<reference evidence="1 2" key="1">
    <citation type="submission" date="2019-12" db="EMBL/GenBank/DDBJ databases">
        <title>Nesterenkonia muleiensis sp. nov., a novel actinobacterium isolated from sap of Populus euphratica.</title>
        <authorList>
            <person name="Wang R."/>
        </authorList>
    </citation>
    <scope>NUCLEOTIDE SEQUENCE [LARGE SCALE GENOMIC DNA]</scope>
    <source>
        <strain evidence="1 2">F10</strain>
    </source>
</reference>
<accession>A0A7K1UJE5</accession>
<dbReference type="SUPFAM" id="SSF52980">
    <property type="entry name" value="Restriction endonuclease-like"/>
    <property type="match status" value="1"/>
</dbReference>
<dbReference type="AlphaFoldDB" id="A0A7K1UJE5"/>
<gene>
    <name evidence="1" type="ORF">GNZ21_09545</name>
</gene>
<evidence type="ECO:0008006" key="3">
    <source>
        <dbReference type="Google" id="ProtNLM"/>
    </source>
</evidence>
<comment type="caution">
    <text evidence="1">The sequence shown here is derived from an EMBL/GenBank/DDBJ whole genome shotgun (WGS) entry which is preliminary data.</text>
</comment>
<dbReference type="Proteomes" id="UP000460157">
    <property type="component" value="Unassembled WGS sequence"/>
</dbReference>
<evidence type="ECO:0000313" key="2">
    <source>
        <dbReference type="Proteomes" id="UP000460157"/>
    </source>
</evidence>
<proteinExistence type="predicted"/>
<evidence type="ECO:0000313" key="1">
    <source>
        <dbReference type="EMBL" id="MVT26597.1"/>
    </source>
</evidence>
<dbReference type="InterPro" id="IPR011335">
    <property type="entry name" value="Restrct_endonuc-II-like"/>
</dbReference>
<sequence>MRPAQPLPTSLWKRAFSLAELRRLGVSPERVRRADVVPLGSGIYAAASLVESVDDMGLHRLRALAVYREYPHGWLSHSSAARLMDCPLPSRLSRETVVHLSVVRGQPRSRRSGVRTHLVSDDLGCAAAHPELPEVRLSSPERLYLELAASCSVTELVVVGDWLVRHPRYRLERRDEAYSSIERIQNLVATTGKVPGKSTALEALNWVRVGADSPKETAVRLALIRAGLPEPELQVRLDVLGPVIRYADAAYPEHRIALQYDGAGHFTPQQARADQRRDNEFAAAGWLVIRLNLSDDRESYATAVHQVRQALLARGWTGQQLMRRIAVF</sequence>
<dbReference type="EMBL" id="WRPM01000069">
    <property type="protein sequence ID" value="MVT26597.1"/>
    <property type="molecule type" value="Genomic_DNA"/>
</dbReference>
<organism evidence="1 2">
    <name type="scientific">Nesterenkonia alkaliphila</name>
    <dbReference type="NCBI Taxonomy" id="1463631"/>
    <lineage>
        <taxon>Bacteria</taxon>
        <taxon>Bacillati</taxon>
        <taxon>Actinomycetota</taxon>
        <taxon>Actinomycetes</taxon>
        <taxon>Micrococcales</taxon>
        <taxon>Micrococcaceae</taxon>
        <taxon>Nesterenkonia</taxon>
    </lineage>
</organism>
<protein>
    <recommendedName>
        <fullName evidence="3">DUF559 domain-containing protein</fullName>
    </recommendedName>
</protein>
<name>A0A7K1UJE5_9MICC</name>
<dbReference type="RefSeq" id="WP_157323678.1">
    <property type="nucleotide sequence ID" value="NZ_BMFX01000017.1"/>
</dbReference>